<dbReference type="EMBL" id="FTOR01000008">
    <property type="protein sequence ID" value="SIT29064.1"/>
    <property type="molecule type" value="Genomic_DNA"/>
</dbReference>
<evidence type="ECO:0000313" key="1">
    <source>
        <dbReference type="EMBL" id="SIT29064.1"/>
    </source>
</evidence>
<keyword evidence="2" id="KW-1185">Reference proteome</keyword>
<reference evidence="2" key="1">
    <citation type="submission" date="2017-01" db="EMBL/GenBank/DDBJ databases">
        <authorList>
            <person name="Varghese N."/>
            <person name="Submissions S."/>
        </authorList>
    </citation>
    <scope>NUCLEOTIDE SEQUENCE [LARGE SCALE GENOMIC DNA]</scope>
    <source>
        <strain evidence="2">DSM 21054</strain>
    </source>
</reference>
<sequence length="42" mass="4716">MQPLSFNSSDKIKSRLLTQGGFDIDTNPISFPHKYSQTCLSL</sequence>
<name>A0A1N7R222_9BACT</name>
<protein>
    <submittedName>
        <fullName evidence="1">Uncharacterized protein</fullName>
    </submittedName>
</protein>
<proteinExistence type="predicted"/>
<organism evidence="1 2">
    <name type="scientific">Filimonas lacunae</name>
    <dbReference type="NCBI Taxonomy" id="477680"/>
    <lineage>
        <taxon>Bacteria</taxon>
        <taxon>Pseudomonadati</taxon>
        <taxon>Bacteroidota</taxon>
        <taxon>Chitinophagia</taxon>
        <taxon>Chitinophagales</taxon>
        <taxon>Chitinophagaceae</taxon>
        <taxon>Filimonas</taxon>
    </lineage>
</organism>
<gene>
    <name evidence="1" type="ORF">SAMN05421788_108208</name>
</gene>
<evidence type="ECO:0000313" key="2">
    <source>
        <dbReference type="Proteomes" id="UP000186917"/>
    </source>
</evidence>
<accession>A0A1N7R222</accession>
<dbReference type="AlphaFoldDB" id="A0A1N7R222"/>
<dbReference type="Proteomes" id="UP000186917">
    <property type="component" value="Unassembled WGS sequence"/>
</dbReference>